<feature type="chain" id="PRO_5043475001" description="IPT/TIG domain-containing protein" evidence="1">
    <location>
        <begin position="26"/>
        <end position="85"/>
    </location>
</feature>
<keyword evidence="1" id="KW-0732">Signal</keyword>
<evidence type="ECO:0000313" key="3">
    <source>
        <dbReference type="Proteomes" id="UP001488805"/>
    </source>
</evidence>
<dbReference type="AlphaFoldDB" id="A0AAW1ED10"/>
<evidence type="ECO:0000256" key="1">
    <source>
        <dbReference type="SAM" id="SignalP"/>
    </source>
</evidence>
<dbReference type="Proteomes" id="UP001488805">
    <property type="component" value="Unassembled WGS sequence"/>
</dbReference>
<organism evidence="2 3">
    <name type="scientific">Zoarces viviparus</name>
    <name type="common">Viviparous eelpout</name>
    <name type="synonym">Blennius viviparus</name>
    <dbReference type="NCBI Taxonomy" id="48416"/>
    <lineage>
        <taxon>Eukaryota</taxon>
        <taxon>Metazoa</taxon>
        <taxon>Chordata</taxon>
        <taxon>Craniata</taxon>
        <taxon>Vertebrata</taxon>
        <taxon>Euteleostomi</taxon>
        <taxon>Actinopterygii</taxon>
        <taxon>Neopterygii</taxon>
        <taxon>Teleostei</taxon>
        <taxon>Neoteleostei</taxon>
        <taxon>Acanthomorphata</taxon>
        <taxon>Eupercaria</taxon>
        <taxon>Perciformes</taxon>
        <taxon>Cottioidei</taxon>
        <taxon>Zoarcales</taxon>
        <taxon>Zoarcidae</taxon>
        <taxon>Zoarcinae</taxon>
        <taxon>Zoarces</taxon>
    </lineage>
</organism>
<evidence type="ECO:0000313" key="2">
    <source>
        <dbReference type="EMBL" id="KAK9519534.1"/>
    </source>
</evidence>
<accession>A0AAW1ED10</accession>
<gene>
    <name evidence="2" type="ORF">VZT92_022259</name>
</gene>
<feature type="signal peptide" evidence="1">
    <location>
        <begin position="1"/>
        <end position="25"/>
    </location>
</feature>
<sequence length="85" mass="9359">MKSWLDWICKVAIVCLFEQLSVIQGHGSELPPLFAPVLSFFQPFHDLSTVAREAPGQTVAVKGERYSRVEGSLNIGLSNTIVLKS</sequence>
<proteinExistence type="predicted"/>
<name>A0AAW1ED10_ZOAVI</name>
<reference evidence="2 3" key="1">
    <citation type="journal article" date="2024" name="Genome Biol. Evol.">
        <title>Chromosome-level genome assembly of the viviparous eelpout Zoarces viviparus.</title>
        <authorList>
            <person name="Fuhrmann N."/>
            <person name="Brasseur M.V."/>
            <person name="Bakowski C.E."/>
            <person name="Podsiadlowski L."/>
            <person name="Prost S."/>
            <person name="Krehenwinkel H."/>
            <person name="Mayer C."/>
        </authorList>
    </citation>
    <scope>NUCLEOTIDE SEQUENCE [LARGE SCALE GENOMIC DNA]</scope>
    <source>
        <strain evidence="2">NO-MEL_2022_Ind0_liver</strain>
    </source>
</reference>
<dbReference type="EMBL" id="JBCEZU010000434">
    <property type="protein sequence ID" value="KAK9519534.1"/>
    <property type="molecule type" value="Genomic_DNA"/>
</dbReference>
<comment type="caution">
    <text evidence="2">The sequence shown here is derived from an EMBL/GenBank/DDBJ whole genome shotgun (WGS) entry which is preliminary data.</text>
</comment>
<keyword evidence="3" id="KW-1185">Reference proteome</keyword>
<protein>
    <recommendedName>
        <fullName evidence="4">IPT/TIG domain-containing protein</fullName>
    </recommendedName>
</protein>
<evidence type="ECO:0008006" key="4">
    <source>
        <dbReference type="Google" id="ProtNLM"/>
    </source>
</evidence>